<dbReference type="EMBL" id="LT965929">
    <property type="protein sequence ID" value="SOU42630.1"/>
    <property type="molecule type" value="Genomic_DNA"/>
</dbReference>
<dbReference type="AlphaFoldDB" id="A0A2K4XE83"/>
<evidence type="ECO:0000313" key="2">
    <source>
        <dbReference type="Proteomes" id="UP000238288"/>
    </source>
</evidence>
<dbReference type="GeneID" id="93665338"/>
<protein>
    <submittedName>
        <fullName evidence="1">Uncharacterized protein</fullName>
    </submittedName>
</protein>
<accession>A0A2K4XE83</accession>
<evidence type="ECO:0000313" key="1">
    <source>
        <dbReference type="EMBL" id="SOU42630.1"/>
    </source>
</evidence>
<name>A0A2K4XE83_PSEVC</name>
<gene>
    <name evidence="1" type="ORF">PCAR9_B0147</name>
</gene>
<organism evidence="1 2">
    <name type="scientific">Pseudoalteromonas carrageenovora IAM 12662</name>
    <dbReference type="NCBI Taxonomy" id="1314868"/>
    <lineage>
        <taxon>Bacteria</taxon>
        <taxon>Pseudomonadati</taxon>
        <taxon>Pseudomonadota</taxon>
        <taxon>Gammaproteobacteria</taxon>
        <taxon>Alteromonadales</taxon>
        <taxon>Pseudoalteromonadaceae</taxon>
        <taxon>Pseudoalteromonas</taxon>
    </lineage>
</organism>
<proteinExistence type="predicted"/>
<dbReference type="Proteomes" id="UP000238288">
    <property type="component" value="Chromosome PCAR9b"/>
</dbReference>
<reference evidence="1 2" key="1">
    <citation type="submission" date="2017-11" db="EMBL/GenBank/DDBJ databases">
        <authorList>
            <person name="Han C.G."/>
        </authorList>
    </citation>
    <scope>NUCLEOTIDE SEQUENCE [LARGE SCALE GENOMIC DNA]</scope>
    <source>
        <strain evidence="2">ATCC 43555</strain>
    </source>
</reference>
<dbReference type="OrthoDB" id="6316060at2"/>
<sequence length="117" mass="13792">MKYIVFLLILWAGLVESKTIITPPPDGLTHFGLFDANAEFEKKAFDAAKEYLKSKNEDLNNYYLAENKLDIKTGLYRFHIKHISTYRRSKAVFDESYKNGVMYYDGKRDEIVKFHRK</sequence>
<dbReference type="RefSeq" id="WP_104643792.1">
    <property type="nucleotide sequence ID" value="NZ_AQGW01000025.1"/>
</dbReference>